<evidence type="ECO:0000313" key="2">
    <source>
        <dbReference type="EMBL" id="MBS2968106.1"/>
    </source>
</evidence>
<feature type="transmembrane region" description="Helical" evidence="1">
    <location>
        <begin position="106"/>
        <end position="128"/>
    </location>
</feature>
<comment type="caution">
    <text evidence="2">The sequence shown here is derived from an EMBL/GenBank/DDBJ whole genome shotgun (WGS) entry which is preliminary data.</text>
</comment>
<protein>
    <submittedName>
        <fullName evidence="2">DUF1761 domain-containing protein</fullName>
    </submittedName>
</protein>
<keyword evidence="1" id="KW-1133">Transmembrane helix</keyword>
<name>A0ABS5LBW7_9BACI</name>
<feature type="transmembrane region" description="Helical" evidence="1">
    <location>
        <begin position="75"/>
        <end position="94"/>
    </location>
</feature>
<gene>
    <name evidence="2" type="ORF">J9317_04970</name>
</gene>
<organism evidence="2 3">
    <name type="scientific">Metabacillus flavus</name>
    <dbReference type="NCBI Taxonomy" id="2823519"/>
    <lineage>
        <taxon>Bacteria</taxon>
        <taxon>Bacillati</taxon>
        <taxon>Bacillota</taxon>
        <taxon>Bacilli</taxon>
        <taxon>Bacillales</taxon>
        <taxon>Bacillaceae</taxon>
        <taxon>Metabacillus</taxon>
    </lineage>
</organism>
<evidence type="ECO:0000313" key="3">
    <source>
        <dbReference type="Proteomes" id="UP000682403"/>
    </source>
</evidence>
<dbReference type="EMBL" id="JAGVRK010000001">
    <property type="protein sequence ID" value="MBS2968106.1"/>
    <property type="molecule type" value="Genomic_DNA"/>
</dbReference>
<dbReference type="Proteomes" id="UP000682403">
    <property type="component" value="Unassembled WGS sequence"/>
</dbReference>
<keyword evidence="3" id="KW-1185">Reference proteome</keyword>
<feature type="transmembrane region" description="Helical" evidence="1">
    <location>
        <begin position="49"/>
        <end position="69"/>
    </location>
</feature>
<dbReference type="InterPro" id="IPR013879">
    <property type="entry name" value="DUF1761"/>
</dbReference>
<accession>A0ABS5LBW7</accession>
<dbReference type="RefSeq" id="WP_211556743.1">
    <property type="nucleotide sequence ID" value="NZ_JAGVRK010000001.1"/>
</dbReference>
<feature type="transmembrane region" description="Helical" evidence="1">
    <location>
        <begin position="6"/>
        <end position="28"/>
    </location>
</feature>
<keyword evidence="1" id="KW-0812">Transmembrane</keyword>
<sequence>MLINVSDLNFLAILAGGILYMIYGGIYYSILLKDKGNFAQNESKGPLKYIFSVIVAFISSFLTAILIQSMGAENWLTGAGIGLIIGVLISIVYVKNSLFGLMSRKAMLIAIGDHLVIFTLLGVLHGLLN</sequence>
<evidence type="ECO:0000256" key="1">
    <source>
        <dbReference type="SAM" id="Phobius"/>
    </source>
</evidence>
<keyword evidence="1" id="KW-0472">Membrane</keyword>
<proteinExistence type="predicted"/>
<dbReference type="Pfam" id="PF08570">
    <property type="entry name" value="DUF1761"/>
    <property type="match status" value="1"/>
</dbReference>
<reference evidence="2 3" key="1">
    <citation type="submission" date="2021-04" db="EMBL/GenBank/DDBJ databases">
        <title>Metabacillus sp. strain KIGAM252 whole genome sequence.</title>
        <authorList>
            <person name="Seo M.-J."/>
            <person name="Cho E.-S."/>
            <person name="Hwang C.Y."/>
            <person name="Yoon D.J."/>
        </authorList>
    </citation>
    <scope>NUCLEOTIDE SEQUENCE [LARGE SCALE GENOMIC DNA]</scope>
    <source>
        <strain evidence="2 3">KIGAM252</strain>
    </source>
</reference>